<dbReference type="EMBL" id="QQAZ01000011">
    <property type="protein sequence ID" value="RDI46370.1"/>
    <property type="molecule type" value="Genomic_DNA"/>
</dbReference>
<sequence length="326" mass="36393">MAVRPGCVKGGVGVTDAEYRNETFSTDDDDPTASWDDYLMRRQGSVGLSFRAEQFHSGAFAQNVGQFQIVEFESAALDYRRSLRNVRADGEHSYRVLVPLQGRFKFEQGDYREIFQPGRIGFFHWDRPLFMTHDETIRALIMTVPERAIDHARAAAAPLALDEKRPLVRALEAQVRLLVEAEGWTAADFSVAFSSALTLLDGALNPTPAITSGRRALDAERARLLIEEHAHDPGVTPEAIAAMLGIGGRTLYKVLRGAGYPAPGAMLRTVRIERAHRRLSTTLPVDMDRIAFEEGFPSTRRFREAYREHYGQTPAQTREKLFGASA</sequence>
<dbReference type="GO" id="GO:0043565">
    <property type="term" value="F:sequence-specific DNA binding"/>
    <property type="evidence" value="ECO:0007669"/>
    <property type="project" value="InterPro"/>
</dbReference>
<name>A0A370GSS3_9NOCA</name>
<evidence type="ECO:0000256" key="1">
    <source>
        <dbReference type="ARBA" id="ARBA00023015"/>
    </source>
</evidence>
<dbReference type="PROSITE" id="PS01124">
    <property type="entry name" value="HTH_ARAC_FAMILY_2"/>
    <property type="match status" value="1"/>
</dbReference>
<keyword evidence="3" id="KW-0804">Transcription</keyword>
<dbReference type="Proteomes" id="UP000255355">
    <property type="component" value="Unassembled WGS sequence"/>
</dbReference>
<keyword evidence="6" id="KW-1185">Reference proteome</keyword>
<reference evidence="5 6" key="1">
    <citation type="submission" date="2018-07" db="EMBL/GenBank/DDBJ databases">
        <title>Genomic Encyclopedia of Type Strains, Phase IV (KMG-IV): sequencing the most valuable type-strain genomes for metagenomic binning, comparative biology and taxonomic classification.</title>
        <authorList>
            <person name="Goeker M."/>
        </authorList>
    </citation>
    <scope>NUCLEOTIDE SEQUENCE [LARGE SCALE GENOMIC DNA]</scope>
    <source>
        <strain evidence="5 6">DSM 44952</strain>
    </source>
</reference>
<protein>
    <submittedName>
        <fullName evidence="5">AraC-like protein</fullName>
    </submittedName>
</protein>
<evidence type="ECO:0000256" key="3">
    <source>
        <dbReference type="ARBA" id="ARBA00023163"/>
    </source>
</evidence>
<comment type="caution">
    <text evidence="5">The sequence shown here is derived from an EMBL/GenBank/DDBJ whole genome shotgun (WGS) entry which is preliminary data.</text>
</comment>
<dbReference type="PANTHER" id="PTHR46796:SF6">
    <property type="entry name" value="ARAC SUBFAMILY"/>
    <property type="match status" value="1"/>
</dbReference>
<keyword evidence="2" id="KW-0238">DNA-binding</keyword>
<dbReference type="Gene3D" id="1.10.10.60">
    <property type="entry name" value="Homeodomain-like"/>
    <property type="match status" value="1"/>
</dbReference>
<dbReference type="PROSITE" id="PS00041">
    <property type="entry name" value="HTH_ARAC_FAMILY_1"/>
    <property type="match status" value="1"/>
</dbReference>
<keyword evidence="1" id="KW-0805">Transcription regulation</keyword>
<dbReference type="SMART" id="SM00342">
    <property type="entry name" value="HTH_ARAC"/>
    <property type="match status" value="1"/>
</dbReference>
<dbReference type="InterPro" id="IPR018060">
    <property type="entry name" value="HTH_AraC"/>
</dbReference>
<evidence type="ECO:0000256" key="2">
    <source>
        <dbReference type="ARBA" id="ARBA00023125"/>
    </source>
</evidence>
<dbReference type="Pfam" id="PF12833">
    <property type="entry name" value="HTH_18"/>
    <property type="match status" value="1"/>
</dbReference>
<dbReference type="Pfam" id="PF14525">
    <property type="entry name" value="AraC_binding_2"/>
    <property type="match status" value="1"/>
</dbReference>
<evidence type="ECO:0000313" key="5">
    <source>
        <dbReference type="EMBL" id="RDI46370.1"/>
    </source>
</evidence>
<gene>
    <name evidence="5" type="ORF">DFR68_111129</name>
</gene>
<dbReference type="InterPro" id="IPR009057">
    <property type="entry name" value="Homeodomain-like_sf"/>
</dbReference>
<evidence type="ECO:0000313" key="6">
    <source>
        <dbReference type="Proteomes" id="UP000255355"/>
    </source>
</evidence>
<dbReference type="PANTHER" id="PTHR46796">
    <property type="entry name" value="HTH-TYPE TRANSCRIPTIONAL ACTIVATOR RHAS-RELATED"/>
    <property type="match status" value="1"/>
</dbReference>
<dbReference type="STRING" id="1210089.GCA_001613165_02917"/>
<dbReference type="AlphaFoldDB" id="A0A370GSS3"/>
<evidence type="ECO:0000259" key="4">
    <source>
        <dbReference type="PROSITE" id="PS01124"/>
    </source>
</evidence>
<dbReference type="SUPFAM" id="SSF46689">
    <property type="entry name" value="Homeodomain-like"/>
    <property type="match status" value="1"/>
</dbReference>
<proteinExistence type="predicted"/>
<feature type="domain" description="HTH araC/xylS-type" evidence="4">
    <location>
        <begin position="220"/>
        <end position="320"/>
    </location>
</feature>
<dbReference type="GO" id="GO:0003700">
    <property type="term" value="F:DNA-binding transcription factor activity"/>
    <property type="evidence" value="ECO:0007669"/>
    <property type="project" value="InterPro"/>
</dbReference>
<organism evidence="5 6">
    <name type="scientific">Nocardia mexicana</name>
    <dbReference type="NCBI Taxonomy" id="279262"/>
    <lineage>
        <taxon>Bacteria</taxon>
        <taxon>Bacillati</taxon>
        <taxon>Actinomycetota</taxon>
        <taxon>Actinomycetes</taxon>
        <taxon>Mycobacteriales</taxon>
        <taxon>Nocardiaceae</taxon>
        <taxon>Nocardia</taxon>
    </lineage>
</organism>
<accession>A0A370GSS3</accession>
<dbReference type="InterPro" id="IPR050204">
    <property type="entry name" value="AraC_XylS_family_regulators"/>
</dbReference>
<dbReference type="InterPro" id="IPR018062">
    <property type="entry name" value="HTH_AraC-typ_CS"/>
</dbReference>
<dbReference type="InterPro" id="IPR035418">
    <property type="entry name" value="AraC-bd_2"/>
</dbReference>